<dbReference type="InterPro" id="IPR002347">
    <property type="entry name" value="SDR_fam"/>
</dbReference>
<proteinExistence type="inferred from homology"/>
<name>A0A2J9PMF0_9LACT</name>
<dbReference type="NCBIfam" id="NF005559">
    <property type="entry name" value="PRK07231.1"/>
    <property type="match status" value="1"/>
</dbReference>
<dbReference type="RefSeq" id="WP_083068546.1">
    <property type="nucleotide sequence ID" value="NZ_JALXKY010000008.1"/>
</dbReference>
<keyword evidence="2" id="KW-0560">Oxidoreductase</keyword>
<dbReference type="GO" id="GO:0016491">
    <property type="term" value="F:oxidoreductase activity"/>
    <property type="evidence" value="ECO:0007669"/>
    <property type="project" value="UniProtKB-KW"/>
</dbReference>
<dbReference type="GO" id="GO:0008206">
    <property type="term" value="P:bile acid metabolic process"/>
    <property type="evidence" value="ECO:0007669"/>
    <property type="project" value="UniProtKB-ARBA"/>
</dbReference>
<evidence type="ECO:0000256" key="2">
    <source>
        <dbReference type="ARBA" id="ARBA00023002"/>
    </source>
</evidence>
<dbReference type="AlphaFoldDB" id="A0A2J9PMF0"/>
<dbReference type="PRINTS" id="PR00081">
    <property type="entry name" value="GDHRDH"/>
</dbReference>
<dbReference type="PANTHER" id="PTHR42879:SF6">
    <property type="entry name" value="NADPH-DEPENDENT REDUCTASE BACG"/>
    <property type="match status" value="1"/>
</dbReference>
<accession>A0A2J9PMF0</accession>
<dbReference type="PANTHER" id="PTHR42879">
    <property type="entry name" value="3-OXOACYL-(ACYL-CARRIER-PROTEIN) REDUCTASE"/>
    <property type="match status" value="1"/>
</dbReference>
<protein>
    <submittedName>
        <fullName evidence="4">Short-chain dehydrogenase</fullName>
    </submittedName>
</protein>
<dbReference type="SUPFAM" id="SSF51735">
    <property type="entry name" value="NAD(P)-binding Rossmann-fold domains"/>
    <property type="match status" value="1"/>
</dbReference>
<dbReference type="Pfam" id="PF00106">
    <property type="entry name" value="adh_short"/>
    <property type="match status" value="1"/>
</dbReference>
<evidence type="ECO:0000256" key="3">
    <source>
        <dbReference type="RuleBase" id="RU000363"/>
    </source>
</evidence>
<comment type="similarity">
    <text evidence="1 3">Belongs to the short-chain dehydrogenases/reductases (SDR) family.</text>
</comment>
<organism evidence="4 5">
    <name type="scientific">Aerococcus viridans</name>
    <dbReference type="NCBI Taxonomy" id="1377"/>
    <lineage>
        <taxon>Bacteria</taxon>
        <taxon>Bacillati</taxon>
        <taxon>Bacillota</taxon>
        <taxon>Bacilli</taxon>
        <taxon>Lactobacillales</taxon>
        <taxon>Aerococcaceae</taxon>
        <taxon>Aerococcus</taxon>
    </lineage>
</organism>
<dbReference type="Gene3D" id="3.40.50.720">
    <property type="entry name" value="NAD(P)-binding Rossmann-like Domain"/>
    <property type="match status" value="1"/>
</dbReference>
<dbReference type="InterPro" id="IPR050259">
    <property type="entry name" value="SDR"/>
</dbReference>
<gene>
    <name evidence="4" type="ORF">A6J77_004480</name>
</gene>
<comment type="caution">
    <text evidence="4">The sequence shown here is derived from an EMBL/GenBank/DDBJ whole genome shotgun (WGS) entry which is preliminary data.</text>
</comment>
<sequence>MELGLSGKVAIITGASRGIGFETAKSLASEGADVTIVARREDRLVDAQRAIQEITGRKVHYVVGDVTAEEDAKKVVAETIDQFGRIDILINNAGGSSAHSFDAVDNAEWQRDLNIKVFGVVNFTREVLPYFKKQNSGAIVNLTAIAGKTPPANSLPTSTSRAAGLGLTKELSKELGEYNIRVNAVSIGLVRSEQIEKRWQDNAADQTWEEFSKSQSADTPLGRIGETVEAANAITFLVSDAASYISGVALNIDGGAASVM</sequence>
<dbReference type="FunFam" id="3.40.50.720:FF:000084">
    <property type="entry name" value="Short-chain dehydrogenase reductase"/>
    <property type="match status" value="1"/>
</dbReference>
<evidence type="ECO:0000313" key="4">
    <source>
        <dbReference type="EMBL" id="PNL91515.1"/>
    </source>
</evidence>
<evidence type="ECO:0000313" key="5">
    <source>
        <dbReference type="Proteomes" id="UP000192813"/>
    </source>
</evidence>
<dbReference type="InterPro" id="IPR036291">
    <property type="entry name" value="NAD(P)-bd_dom_sf"/>
</dbReference>
<dbReference type="EMBL" id="NBTM02000001">
    <property type="protein sequence ID" value="PNL91515.1"/>
    <property type="molecule type" value="Genomic_DNA"/>
</dbReference>
<evidence type="ECO:0000256" key="1">
    <source>
        <dbReference type="ARBA" id="ARBA00006484"/>
    </source>
</evidence>
<dbReference type="Proteomes" id="UP000192813">
    <property type="component" value="Unassembled WGS sequence"/>
</dbReference>
<dbReference type="PRINTS" id="PR00080">
    <property type="entry name" value="SDRFAMILY"/>
</dbReference>
<reference evidence="5" key="1">
    <citation type="submission" date="2017-12" db="EMBL/GenBank/DDBJ databases">
        <title>FDA dAtabase for Regulatory Grade micrObial Sequences (FDA-ARGOS): Supporting development and validation of Infectious Disease Dx tests.</title>
        <authorList>
            <person name="Hoffmann M."/>
            <person name="Allard M."/>
            <person name="Evans P."/>
            <person name="Brown E."/>
            <person name="Tallon L."/>
            <person name="Sadzewicz L."/>
            <person name="Sengamalay N."/>
            <person name="Ott S."/>
            <person name="Godinez A."/>
            <person name="Nagaraj S."/>
            <person name="Vavikolanu K."/>
            <person name="Aluvathingal J."/>
            <person name="Nadendla S."/>
            <person name="Sichtig H."/>
        </authorList>
    </citation>
    <scope>NUCLEOTIDE SEQUENCE [LARGE SCALE GENOMIC DNA]</scope>
    <source>
        <strain evidence="5">FDAARGOS_249</strain>
    </source>
</reference>